<evidence type="ECO:0000256" key="4">
    <source>
        <dbReference type="ARBA" id="ARBA00022692"/>
    </source>
</evidence>
<dbReference type="AlphaFoldDB" id="A0A2V3WH04"/>
<accession>A0A2V3WH04</accession>
<feature type="transmembrane region" description="Helical" evidence="7">
    <location>
        <begin position="188"/>
        <end position="206"/>
    </location>
</feature>
<dbReference type="EMBL" id="QJJR01000002">
    <property type="protein sequence ID" value="PXW92691.1"/>
    <property type="molecule type" value="Genomic_DNA"/>
</dbReference>
<feature type="transmembrane region" description="Helical" evidence="7">
    <location>
        <begin position="12"/>
        <end position="31"/>
    </location>
</feature>
<feature type="transmembrane region" description="Helical" evidence="7">
    <location>
        <begin position="51"/>
        <end position="81"/>
    </location>
</feature>
<gene>
    <name evidence="9" type="ORF">DES38_102275</name>
</gene>
<comment type="similarity">
    <text evidence="7">Belongs to the binding-protein-dependent transport system permease family.</text>
</comment>
<sequence>MRINSLKFSTLYALLIVTVCWYVIHLLLNTPTVPDPLLTFSRLVNLLTDDLLLHLLSSLGRIVVATSIALILGITVGLMIGLSQFFNTYLSPIVFVLFPLPKIAFLPILMLLFGLGNQSKIILVALIIVFQIIITVKDSVMNLKKEYFLSIKTMGATRIELFKHIIFPSILPSLFTALRLSIGTSISVLFFAENYATTFGIGYFIMDSWIRIDYIDMYAGIVAISLLGLGLFLLIQLIEQRYLPWVQLEKGTQQSFLD</sequence>
<evidence type="ECO:0000313" key="10">
    <source>
        <dbReference type="Proteomes" id="UP000247922"/>
    </source>
</evidence>
<dbReference type="PANTHER" id="PTHR30151">
    <property type="entry name" value="ALKANE SULFONATE ABC TRANSPORTER-RELATED, MEMBRANE SUBUNIT"/>
    <property type="match status" value="1"/>
</dbReference>
<evidence type="ECO:0000313" key="9">
    <source>
        <dbReference type="EMBL" id="PXW92691.1"/>
    </source>
</evidence>
<organism evidence="9 10">
    <name type="scientific">Streptohalobacillus salinus</name>
    <dbReference type="NCBI Taxonomy" id="621096"/>
    <lineage>
        <taxon>Bacteria</taxon>
        <taxon>Bacillati</taxon>
        <taxon>Bacillota</taxon>
        <taxon>Bacilli</taxon>
        <taxon>Bacillales</taxon>
        <taxon>Bacillaceae</taxon>
        <taxon>Streptohalobacillus</taxon>
    </lineage>
</organism>
<name>A0A2V3WH04_9BACI</name>
<keyword evidence="10" id="KW-1185">Reference proteome</keyword>
<comment type="caution">
    <text evidence="9">The sequence shown here is derived from an EMBL/GenBank/DDBJ whole genome shotgun (WGS) entry which is preliminary data.</text>
</comment>
<keyword evidence="6 7" id="KW-0472">Membrane</keyword>
<dbReference type="Gene3D" id="1.10.3720.10">
    <property type="entry name" value="MetI-like"/>
    <property type="match status" value="1"/>
</dbReference>
<dbReference type="Pfam" id="PF00528">
    <property type="entry name" value="BPD_transp_1"/>
    <property type="match status" value="1"/>
</dbReference>
<protein>
    <submittedName>
        <fullName evidence="9">NitT/TauT family transport system permease protein</fullName>
    </submittedName>
</protein>
<dbReference type="InterPro" id="IPR035906">
    <property type="entry name" value="MetI-like_sf"/>
</dbReference>
<feature type="transmembrane region" description="Helical" evidence="7">
    <location>
        <begin position="121"/>
        <end position="140"/>
    </location>
</feature>
<keyword evidence="3" id="KW-1003">Cell membrane</keyword>
<feature type="transmembrane region" description="Helical" evidence="7">
    <location>
        <begin position="161"/>
        <end position="182"/>
    </location>
</feature>
<dbReference type="CDD" id="cd06261">
    <property type="entry name" value="TM_PBP2"/>
    <property type="match status" value="1"/>
</dbReference>
<proteinExistence type="inferred from homology"/>
<dbReference type="SUPFAM" id="SSF161098">
    <property type="entry name" value="MetI-like"/>
    <property type="match status" value="1"/>
</dbReference>
<evidence type="ECO:0000256" key="5">
    <source>
        <dbReference type="ARBA" id="ARBA00022989"/>
    </source>
</evidence>
<dbReference type="PANTHER" id="PTHR30151:SF0">
    <property type="entry name" value="ABC TRANSPORTER PERMEASE PROTEIN MJ0413-RELATED"/>
    <property type="match status" value="1"/>
</dbReference>
<evidence type="ECO:0000256" key="7">
    <source>
        <dbReference type="RuleBase" id="RU363032"/>
    </source>
</evidence>
<keyword evidence="5 7" id="KW-1133">Transmembrane helix</keyword>
<dbReference type="Proteomes" id="UP000247922">
    <property type="component" value="Unassembled WGS sequence"/>
</dbReference>
<keyword evidence="4 7" id="KW-0812">Transmembrane</keyword>
<evidence type="ECO:0000259" key="8">
    <source>
        <dbReference type="PROSITE" id="PS50928"/>
    </source>
</evidence>
<reference evidence="9 10" key="1">
    <citation type="submission" date="2018-05" db="EMBL/GenBank/DDBJ databases">
        <title>Genomic Encyclopedia of Type Strains, Phase IV (KMG-IV): sequencing the most valuable type-strain genomes for metagenomic binning, comparative biology and taxonomic classification.</title>
        <authorList>
            <person name="Goeker M."/>
        </authorList>
    </citation>
    <scope>NUCLEOTIDE SEQUENCE [LARGE SCALE GENOMIC DNA]</scope>
    <source>
        <strain evidence="9 10">DSM 22440</strain>
    </source>
</reference>
<evidence type="ECO:0000256" key="2">
    <source>
        <dbReference type="ARBA" id="ARBA00022448"/>
    </source>
</evidence>
<feature type="transmembrane region" description="Helical" evidence="7">
    <location>
        <begin position="218"/>
        <end position="238"/>
    </location>
</feature>
<keyword evidence="2 7" id="KW-0813">Transport</keyword>
<dbReference type="InterPro" id="IPR000515">
    <property type="entry name" value="MetI-like"/>
</dbReference>
<dbReference type="PROSITE" id="PS50928">
    <property type="entry name" value="ABC_TM1"/>
    <property type="match status" value="1"/>
</dbReference>
<evidence type="ECO:0000256" key="3">
    <source>
        <dbReference type="ARBA" id="ARBA00022475"/>
    </source>
</evidence>
<dbReference type="GO" id="GO:0055085">
    <property type="term" value="P:transmembrane transport"/>
    <property type="evidence" value="ECO:0007669"/>
    <property type="project" value="InterPro"/>
</dbReference>
<evidence type="ECO:0000256" key="6">
    <source>
        <dbReference type="ARBA" id="ARBA00023136"/>
    </source>
</evidence>
<feature type="domain" description="ABC transmembrane type-1" evidence="8">
    <location>
        <begin position="55"/>
        <end position="239"/>
    </location>
</feature>
<evidence type="ECO:0000256" key="1">
    <source>
        <dbReference type="ARBA" id="ARBA00004651"/>
    </source>
</evidence>
<feature type="transmembrane region" description="Helical" evidence="7">
    <location>
        <begin position="93"/>
        <end position="115"/>
    </location>
</feature>
<comment type="subcellular location">
    <subcellularLocation>
        <location evidence="1 7">Cell membrane</location>
        <topology evidence="1 7">Multi-pass membrane protein</topology>
    </subcellularLocation>
</comment>
<dbReference type="GO" id="GO:0005886">
    <property type="term" value="C:plasma membrane"/>
    <property type="evidence" value="ECO:0007669"/>
    <property type="project" value="UniProtKB-SubCell"/>
</dbReference>